<protein>
    <recommendedName>
        <fullName evidence="2">DUF4378 domain-containing protein</fullName>
    </recommendedName>
</protein>
<dbReference type="PANTHER" id="PTHR40836">
    <property type="entry name" value="RB1-INDUCIBLE COILED-COIL PROTEIN"/>
    <property type="match status" value="1"/>
</dbReference>
<dbReference type="EMBL" id="BQKI01000007">
    <property type="protein sequence ID" value="GJM97382.1"/>
    <property type="molecule type" value="Genomic_DNA"/>
</dbReference>
<proteinExistence type="predicted"/>
<dbReference type="AlphaFoldDB" id="A0AAV5CH79"/>
<dbReference type="Pfam" id="PF14309">
    <property type="entry name" value="DUF4378"/>
    <property type="match status" value="1"/>
</dbReference>
<feature type="region of interest" description="Disordered" evidence="1">
    <location>
        <begin position="334"/>
        <end position="353"/>
    </location>
</feature>
<reference evidence="3" key="2">
    <citation type="submission" date="2021-12" db="EMBL/GenBank/DDBJ databases">
        <title>Resequencing data analysis of finger millet.</title>
        <authorList>
            <person name="Hatakeyama M."/>
            <person name="Aluri S."/>
            <person name="Balachadran M.T."/>
            <person name="Sivarajan S.R."/>
            <person name="Poveda L."/>
            <person name="Shimizu-Inatsugi R."/>
            <person name="Schlapbach R."/>
            <person name="Sreeman S.M."/>
            <person name="Shimizu K.K."/>
        </authorList>
    </citation>
    <scope>NUCLEOTIDE SEQUENCE</scope>
</reference>
<sequence>MPVKAAEETSNLKPPPTSTSTEIKVFSPRSAPLKQAKCSLLSYRSRTGDSRHCLKKMRVLGRSRSRQRHPQEHLLQKIKEDFQSWQASKALESATTVAACGKHLDGRCIQIIAQENLRKAKMARYGYVNNKRAVQTECSMKNVVQTNDSGTATKVGAEAMSEETKIIRVLRVNHCAASENLRDLDVGKDGRNQSMSEKLHSPTRIVLLKPSFDIDADAADLSFGLSKVKRDGNMEEFLQEVKERLQKELKVKCTNDLRKITREAKPKHAAVDIATQLKQTMTTDLGKRLSRSEAFRAFRSDRNRNHAIAGAKPTSPEHFKINTRSILVHRSNNVTPRTETVSPQKDDEESVDSFPIRSRGRVRSLTDISLTSMGFDEQTCKYPIEKTVDCRMSIGTDILPHRKLVRSFSAPESVVSRIRLFLDESVGSRNHGASDIASESGAMTSRSNSFSFRETVSSLRHRFSFRGKMFGRKKKPSFGELYPQLAIGMSPSPSESFRLYNFPQASIFQANFAELPPSPVSPLEIVGQSSRHFFSDLNCSSAELSRNCPSEFEAPVSELSFRTDVTVETASNHDKAYLREVLIAAGLYDDGSLDNKANARVDSMARPICDYIFDEVEDIYYYRDKSGGDHDIGMYSNSGGNAMDHRMLFDLANEALQILVQGAKSGSSLWQWVIDNTGVSRGRKLVDDVAASE</sequence>
<reference evidence="3" key="1">
    <citation type="journal article" date="2018" name="DNA Res.">
        <title>Multiple hybrid de novo genome assembly of finger millet, an orphan allotetraploid crop.</title>
        <authorList>
            <person name="Hatakeyama M."/>
            <person name="Aluri S."/>
            <person name="Balachadran M.T."/>
            <person name="Sivarajan S.R."/>
            <person name="Patrignani A."/>
            <person name="Gruter S."/>
            <person name="Poveda L."/>
            <person name="Shimizu-Inatsugi R."/>
            <person name="Baeten J."/>
            <person name="Francoijs K.J."/>
            <person name="Nataraja K.N."/>
            <person name="Reddy Y.A.N."/>
            <person name="Phadnis S."/>
            <person name="Ravikumar R.L."/>
            <person name="Schlapbach R."/>
            <person name="Sreeman S.M."/>
            <person name="Shimizu K.K."/>
        </authorList>
    </citation>
    <scope>NUCLEOTIDE SEQUENCE</scope>
</reference>
<feature type="region of interest" description="Disordered" evidence="1">
    <location>
        <begin position="1"/>
        <end position="23"/>
    </location>
</feature>
<evidence type="ECO:0000256" key="1">
    <source>
        <dbReference type="SAM" id="MobiDB-lite"/>
    </source>
</evidence>
<comment type="caution">
    <text evidence="3">The sequence shown here is derived from an EMBL/GenBank/DDBJ whole genome shotgun (WGS) entry which is preliminary data.</text>
</comment>
<evidence type="ECO:0000313" key="4">
    <source>
        <dbReference type="Proteomes" id="UP001054889"/>
    </source>
</evidence>
<gene>
    <name evidence="3" type="primary">ga14305</name>
    <name evidence="3" type="ORF">PR202_ga14305</name>
</gene>
<feature type="compositionally biased region" description="Polar residues" evidence="1">
    <location>
        <begin position="334"/>
        <end position="343"/>
    </location>
</feature>
<name>A0AAV5CH79_ELECO</name>
<feature type="compositionally biased region" description="Polar residues" evidence="1">
    <location>
        <begin position="8"/>
        <end position="22"/>
    </location>
</feature>
<accession>A0AAV5CH79</accession>
<dbReference type="InterPro" id="IPR025486">
    <property type="entry name" value="DUF4378"/>
</dbReference>
<dbReference type="Proteomes" id="UP001054889">
    <property type="component" value="Unassembled WGS sequence"/>
</dbReference>
<dbReference type="PANTHER" id="PTHR40836:SF2">
    <property type="entry name" value="OS06G0728200 PROTEIN"/>
    <property type="match status" value="1"/>
</dbReference>
<organism evidence="3 4">
    <name type="scientific">Eleusine coracana subsp. coracana</name>
    <dbReference type="NCBI Taxonomy" id="191504"/>
    <lineage>
        <taxon>Eukaryota</taxon>
        <taxon>Viridiplantae</taxon>
        <taxon>Streptophyta</taxon>
        <taxon>Embryophyta</taxon>
        <taxon>Tracheophyta</taxon>
        <taxon>Spermatophyta</taxon>
        <taxon>Magnoliopsida</taxon>
        <taxon>Liliopsida</taxon>
        <taxon>Poales</taxon>
        <taxon>Poaceae</taxon>
        <taxon>PACMAD clade</taxon>
        <taxon>Chloridoideae</taxon>
        <taxon>Cynodonteae</taxon>
        <taxon>Eleusininae</taxon>
        <taxon>Eleusine</taxon>
    </lineage>
</organism>
<feature type="domain" description="DUF4378" evidence="2">
    <location>
        <begin position="575"/>
        <end position="689"/>
    </location>
</feature>
<evidence type="ECO:0000259" key="2">
    <source>
        <dbReference type="Pfam" id="PF14309"/>
    </source>
</evidence>
<keyword evidence="4" id="KW-1185">Reference proteome</keyword>
<evidence type="ECO:0000313" key="3">
    <source>
        <dbReference type="EMBL" id="GJM97382.1"/>
    </source>
</evidence>